<feature type="region of interest" description="Disordered" evidence="1">
    <location>
        <begin position="376"/>
        <end position="427"/>
    </location>
</feature>
<dbReference type="InParanoid" id="A0A166MD34"/>
<feature type="compositionally biased region" description="Low complexity" evidence="1">
    <location>
        <begin position="398"/>
        <end position="409"/>
    </location>
</feature>
<protein>
    <submittedName>
        <fullName evidence="2">Uncharacterized protein</fullName>
    </submittedName>
</protein>
<dbReference type="AlphaFoldDB" id="A0A166MD34"/>
<gene>
    <name evidence="2" type="ORF">EXIGLDRAFT_693965</name>
</gene>
<reference evidence="2 3" key="1">
    <citation type="journal article" date="2016" name="Mol. Biol. Evol.">
        <title>Comparative Genomics of Early-Diverging Mushroom-Forming Fungi Provides Insights into the Origins of Lignocellulose Decay Capabilities.</title>
        <authorList>
            <person name="Nagy L.G."/>
            <person name="Riley R."/>
            <person name="Tritt A."/>
            <person name="Adam C."/>
            <person name="Daum C."/>
            <person name="Floudas D."/>
            <person name="Sun H."/>
            <person name="Yadav J.S."/>
            <person name="Pangilinan J."/>
            <person name="Larsson K.H."/>
            <person name="Matsuura K."/>
            <person name="Barry K."/>
            <person name="Labutti K."/>
            <person name="Kuo R."/>
            <person name="Ohm R.A."/>
            <person name="Bhattacharya S.S."/>
            <person name="Shirouzu T."/>
            <person name="Yoshinaga Y."/>
            <person name="Martin F.M."/>
            <person name="Grigoriev I.V."/>
            <person name="Hibbett D.S."/>
        </authorList>
    </citation>
    <scope>NUCLEOTIDE SEQUENCE [LARGE SCALE GENOMIC DNA]</scope>
    <source>
        <strain evidence="2 3">HHB12029</strain>
    </source>
</reference>
<dbReference type="Proteomes" id="UP000077266">
    <property type="component" value="Unassembled WGS sequence"/>
</dbReference>
<name>A0A166MD34_EXIGL</name>
<keyword evidence="3" id="KW-1185">Reference proteome</keyword>
<proteinExistence type="predicted"/>
<organism evidence="2 3">
    <name type="scientific">Exidia glandulosa HHB12029</name>
    <dbReference type="NCBI Taxonomy" id="1314781"/>
    <lineage>
        <taxon>Eukaryota</taxon>
        <taxon>Fungi</taxon>
        <taxon>Dikarya</taxon>
        <taxon>Basidiomycota</taxon>
        <taxon>Agaricomycotina</taxon>
        <taxon>Agaricomycetes</taxon>
        <taxon>Auriculariales</taxon>
        <taxon>Exidiaceae</taxon>
        <taxon>Exidia</taxon>
    </lineage>
</organism>
<sequence>MGQDGTIAETGPDAVSTADQAAKSGRGRYKDWRKDVSEPLLEALKNGPAALSEWLSLTCEKAARGSLDPPTAPPEPCVVDGEVVCSPYALLTFMTTTKVNGYFARELNLPSDDEERGEMAAERKERYFSARVLGQVFLSYRIVYAQMAHDKGSDDKKLLDAWCHAPARAVWELVRPQDFDTLSNLSFAVVCCVIDAGLEIGSEWPASLMTAERITTARRALRRTKKMKESVNFASWEHMSCLPLVRACNRCAASQVKSQGRPRICTFIPREKGEEYDVVSCLACTKARKAGSCKLLYVKDSVVEEEVESEDSDDEEDEWDEASISTPKARAPAAQPSPLERMEELLAKNKRGPSIRFGDSTPKKPMGIMEVAIDRRNGQERHELRGGAPAKDIPTHRTPAAPTAATSSARLMTRKVVASETPGAGSS</sequence>
<feature type="region of interest" description="Disordered" evidence="1">
    <location>
        <begin position="305"/>
        <end position="337"/>
    </location>
</feature>
<evidence type="ECO:0000313" key="2">
    <source>
        <dbReference type="EMBL" id="KZV77898.1"/>
    </source>
</evidence>
<feature type="compositionally biased region" description="Acidic residues" evidence="1">
    <location>
        <begin position="305"/>
        <end position="321"/>
    </location>
</feature>
<evidence type="ECO:0000256" key="1">
    <source>
        <dbReference type="SAM" id="MobiDB-lite"/>
    </source>
</evidence>
<feature type="region of interest" description="Disordered" evidence="1">
    <location>
        <begin position="1"/>
        <end position="29"/>
    </location>
</feature>
<evidence type="ECO:0000313" key="3">
    <source>
        <dbReference type="Proteomes" id="UP000077266"/>
    </source>
</evidence>
<feature type="non-terminal residue" evidence="2">
    <location>
        <position position="427"/>
    </location>
</feature>
<accession>A0A166MD34</accession>
<dbReference type="EMBL" id="KV427394">
    <property type="protein sequence ID" value="KZV77898.1"/>
    <property type="molecule type" value="Genomic_DNA"/>
</dbReference>
<feature type="compositionally biased region" description="Basic and acidic residues" evidence="1">
    <location>
        <begin position="376"/>
        <end position="385"/>
    </location>
</feature>